<gene>
    <name evidence="7" type="ORF">NQ314_010619</name>
</gene>
<evidence type="ECO:0000313" key="7">
    <source>
        <dbReference type="EMBL" id="KAJ8940757.1"/>
    </source>
</evidence>
<evidence type="ECO:0000256" key="3">
    <source>
        <dbReference type="ARBA" id="ARBA00023128"/>
    </source>
</evidence>
<dbReference type="PANTHER" id="PTHR34260:SF1">
    <property type="entry name" value="UBIQUINOL-CYTOCHROME-C REDUCTASE COMPLEX ASSEMBLY FACTOR 2"/>
    <property type="match status" value="1"/>
</dbReference>
<organism evidence="7 8">
    <name type="scientific">Rhamnusium bicolor</name>
    <dbReference type="NCBI Taxonomy" id="1586634"/>
    <lineage>
        <taxon>Eukaryota</taxon>
        <taxon>Metazoa</taxon>
        <taxon>Ecdysozoa</taxon>
        <taxon>Arthropoda</taxon>
        <taxon>Hexapoda</taxon>
        <taxon>Insecta</taxon>
        <taxon>Pterygota</taxon>
        <taxon>Neoptera</taxon>
        <taxon>Endopterygota</taxon>
        <taxon>Coleoptera</taxon>
        <taxon>Polyphaga</taxon>
        <taxon>Cucujiformia</taxon>
        <taxon>Chrysomeloidea</taxon>
        <taxon>Cerambycidae</taxon>
        <taxon>Lepturinae</taxon>
        <taxon>Rhagiini</taxon>
        <taxon>Rhamnusium</taxon>
    </lineage>
</organism>
<comment type="caution">
    <text evidence="7">The sequence shown here is derived from an EMBL/GenBank/DDBJ whole genome shotgun (WGS) entry which is preliminary data.</text>
</comment>
<keyword evidence="2" id="KW-0809">Transit peptide</keyword>
<evidence type="ECO:0000313" key="8">
    <source>
        <dbReference type="Proteomes" id="UP001162156"/>
    </source>
</evidence>
<evidence type="ECO:0000256" key="2">
    <source>
        <dbReference type="ARBA" id="ARBA00022946"/>
    </source>
</evidence>
<keyword evidence="8" id="KW-1185">Reference proteome</keyword>
<comment type="subcellular location">
    <subcellularLocation>
        <location evidence="1">Mitochondrion matrix</location>
        <location evidence="1">Mitochondrion nucleoid</location>
    </subcellularLocation>
</comment>
<dbReference type="EMBL" id="JANEYF010002950">
    <property type="protein sequence ID" value="KAJ8940757.1"/>
    <property type="molecule type" value="Genomic_DNA"/>
</dbReference>
<protein>
    <recommendedName>
        <fullName evidence="6">Mitochondrial nucleoid factor 1</fullName>
    </recommendedName>
    <alternativeName>
        <fullName evidence="5">Mitochondrial protein M19</fullName>
    </alternativeName>
</protein>
<keyword evidence="3" id="KW-0496">Mitochondrion</keyword>
<dbReference type="Pfam" id="PF20180">
    <property type="entry name" value="UQCC2_CBP6"/>
    <property type="match status" value="1"/>
</dbReference>
<dbReference type="PANTHER" id="PTHR34260">
    <property type="entry name" value="UBIQUINOL-CYTOCHROME-C REDUCTASE COMPLEX ASSEMBLY FACTOR 2"/>
    <property type="match status" value="1"/>
</dbReference>
<evidence type="ECO:0000256" key="4">
    <source>
        <dbReference type="ARBA" id="ARBA00023271"/>
    </source>
</evidence>
<evidence type="ECO:0000256" key="1">
    <source>
        <dbReference type="ARBA" id="ARBA00004436"/>
    </source>
</evidence>
<evidence type="ECO:0000256" key="5">
    <source>
        <dbReference type="ARBA" id="ARBA00031206"/>
    </source>
</evidence>
<sequence length="122" mass="14381">MAAAAGNYKRILQLLEKWPLDKNKAGGRDLGEYLRTYINRAYKENKFETNYKYWDKQYLALEKLVNNDHKNKYKRLLSSSATGLTAEQCNIALSNEFLEELEKEEQSIFRKLISLKPEKEEK</sequence>
<dbReference type="InterPro" id="IPR037698">
    <property type="entry name" value="UQCC2"/>
</dbReference>
<dbReference type="AlphaFoldDB" id="A0AAV8XQB0"/>
<dbReference type="GO" id="GO:0042645">
    <property type="term" value="C:mitochondrial nucleoid"/>
    <property type="evidence" value="ECO:0007669"/>
    <property type="project" value="UniProtKB-SubCell"/>
</dbReference>
<name>A0AAV8XQB0_9CUCU</name>
<dbReference type="Proteomes" id="UP001162156">
    <property type="component" value="Unassembled WGS sequence"/>
</dbReference>
<dbReference type="GO" id="GO:0034551">
    <property type="term" value="P:mitochondrial respiratory chain complex III assembly"/>
    <property type="evidence" value="ECO:0007669"/>
    <property type="project" value="TreeGrafter"/>
</dbReference>
<accession>A0AAV8XQB0</accession>
<keyword evidence="4" id="KW-1135">Mitochondrion nucleoid</keyword>
<proteinExistence type="predicted"/>
<evidence type="ECO:0000256" key="6">
    <source>
        <dbReference type="ARBA" id="ARBA00032983"/>
    </source>
</evidence>
<reference evidence="7" key="1">
    <citation type="journal article" date="2023" name="Insect Mol. Biol.">
        <title>Genome sequencing provides insights into the evolution of gene families encoding plant cell wall-degrading enzymes in longhorned beetles.</title>
        <authorList>
            <person name="Shin N.R."/>
            <person name="Okamura Y."/>
            <person name="Kirsch R."/>
            <person name="Pauchet Y."/>
        </authorList>
    </citation>
    <scope>NUCLEOTIDE SEQUENCE</scope>
    <source>
        <strain evidence="7">RBIC_L_NR</strain>
    </source>
</reference>